<dbReference type="Proteomes" id="UP001568358">
    <property type="component" value="Unassembled WGS sequence"/>
</dbReference>
<reference evidence="1 2" key="1">
    <citation type="submission" date="2024-07" db="EMBL/GenBank/DDBJ databases">
        <title>Active virus-host system and metabolic interactions in a Lokiarchaeon culture.</title>
        <authorList>
            <person name="Ponce Toledo R.I."/>
            <person name="Rodrigues Oliveira T."/>
            <person name="Schleper C."/>
        </authorList>
    </citation>
    <scope>NUCLEOTIDE SEQUENCE [LARGE SCALE GENOMIC DNA]</scope>
    <source>
        <strain evidence="1 2">B35</strain>
    </source>
</reference>
<dbReference type="Gene3D" id="1.10.10.60">
    <property type="entry name" value="Homeodomain-like"/>
    <property type="match status" value="1"/>
</dbReference>
<protein>
    <recommendedName>
        <fullName evidence="3">Helix-turn-helix domain-containing protein</fullName>
    </recommendedName>
</protein>
<evidence type="ECO:0000313" key="1">
    <source>
        <dbReference type="EMBL" id="MEZ6852102.1"/>
    </source>
</evidence>
<evidence type="ECO:0008006" key="3">
    <source>
        <dbReference type="Google" id="ProtNLM"/>
    </source>
</evidence>
<name>A0ABV4JPY4_9BACT</name>
<evidence type="ECO:0000313" key="2">
    <source>
        <dbReference type="Proteomes" id="UP001568358"/>
    </source>
</evidence>
<accession>A0ABV4JPY4</accession>
<sequence>MAGRKTAYRKSYAKQAREACAMGNFSLVQLGRLFGVSKTTVWEWRQKYSEFDEACNGGYEDFALETARGSLLKLTKGFNYTEVTKEAVHNKKTGEVVMQETKRVRKMVVPNINAIRTVFDRADREQAQQQSSGELSDLIAEIDGHSRALTPAERGLFPEDGEAPCEA</sequence>
<comment type="caution">
    <text evidence="1">The sequence shown here is derived from an EMBL/GenBank/DDBJ whole genome shotgun (WGS) entry which is preliminary data.</text>
</comment>
<keyword evidence="2" id="KW-1185">Reference proteome</keyword>
<organism evidence="1 2">
    <name type="scientific">Halodesulfovibrio aestuarii</name>
    <dbReference type="NCBI Taxonomy" id="126333"/>
    <lineage>
        <taxon>Bacteria</taxon>
        <taxon>Pseudomonadati</taxon>
        <taxon>Thermodesulfobacteriota</taxon>
        <taxon>Desulfovibrionia</taxon>
        <taxon>Desulfovibrionales</taxon>
        <taxon>Desulfovibrionaceae</taxon>
        <taxon>Halodesulfovibrio</taxon>
    </lineage>
</organism>
<dbReference type="RefSeq" id="WP_371149775.1">
    <property type="nucleotide sequence ID" value="NZ_JBFSOO010000001.1"/>
</dbReference>
<gene>
    <name evidence="1" type="ORF">AB2Z07_00915</name>
</gene>
<proteinExistence type="predicted"/>
<dbReference type="EMBL" id="JBFSOO010000001">
    <property type="protein sequence ID" value="MEZ6852102.1"/>
    <property type="molecule type" value="Genomic_DNA"/>
</dbReference>